<gene>
    <name evidence="2" type="ORF">K3148_09595</name>
</gene>
<dbReference type="InterPro" id="IPR011104">
    <property type="entry name" value="Hpr_kin/Pase_C"/>
</dbReference>
<proteinExistence type="predicted"/>
<dbReference type="InterPro" id="IPR027417">
    <property type="entry name" value="P-loop_NTPase"/>
</dbReference>
<keyword evidence="3" id="KW-1185">Reference proteome</keyword>
<dbReference type="RefSeq" id="WP_221424594.1">
    <property type="nucleotide sequence ID" value="NZ_CP081295.1"/>
</dbReference>
<evidence type="ECO:0000313" key="3">
    <source>
        <dbReference type="Proteomes" id="UP000824281"/>
    </source>
</evidence>
<dbReference type="Proteomes" id="UP000824281">
    <property type="component" value="Chromosome"/>
</dbReference>
<name>A0ABX8ZLT2_9SPHN</name>
<protein>
    <recommendedName>
        <fullName evidence="1">HPr kinase/phosphorylase C-terminal domain-containing protein</fullName>
    </recommendedName>
</protein>
<accession>A0ABX8ZLT2</accession>
<evidence type="ECO:0000313" key="2">
    <source>
        <dbReference type="EMBL" id="QZD89089.1"/>
    </source>
</evidence>
<reference evidence="2 3" key="1">
    <citation type="submission" date="2021-08" db="EMBL/GenBank/DDBJ databases">
        <title>Comparative Genomics Analysis of the Genus Qipengyuania Reveals Extensive Genetic Diversity and Metabolic Versatility, Including the Description of Fifteen Novel Species.</title>
        <authorList>
            <person name="Liu Y."/>
        </authorList>
    </citation>
    <scope>NUCLEOTIDE SEQUENCE [LARGE SCALE GENOMIC DNA]</scope>
    <source>
        <strain evidence="2 3">1NDH13</strain>
    </source>
</reference>
<feature type="domain" description="HPr kinase/phosphorylase C-terminal" evidence="1">
    <location>
        <begin position="110"/>
        <end position="160"/>
    </location>
</feature>
<dbReference type="Gene3D" id="3.40.50.300">
    <property type="entry name" value="P-loop containing nucleotide triphosphate hydrolases"/>
    <property type="match status" value="1"/>
</dbReference>
<evidence type="ECO:0000259" key="1">
    <source>
        <dbReference type="Pfam" id="PF07475"/>
    </source>
</evidence>
<dbReference type="SUPFAM" id="SSF53795">
    <property type="entry name" value="PEP carboxykinase-like"/>
    <property type="match status" value="1"/>
</dbReference>
<organism evidence="2 3">
    <name type="scientific">Qipengyuania aurantiaca</name>
    <dbReference type="NCBI Taxonomy" id="2867233"/>
    <lineage>
        <taxon>Bacteria</taxon>
        <taxon>Pseudomonadati</taxon>
        <taxon>Pseudomonadota</taxon>
        <taxon>Alphaproteobacteria</taxon>
        <taxon>Sphingomonadales</taxon>
        <taxon>Erythrobacteraceae</taxon>
        <taxon>Qipengyuania</taxon>
    </lineage>
</organism>
<sequence length="298" mass="32174">MQGSFNYRHSGLQVASQIELPEWAAFASAGGSPDVRIVLSDEPCPDCPSDGSVAVGESLRFAIEGIGGWQVEGGHTIRLHPGLTADLPELRLFTLGSAWGALGYQRGHAMWHGSAVEVSGRTVLLCGDAGAGKSTMAAALCARGARLVADDLSRIEPGEEKARIYPSSARIKLWREAIERFGWQEAVLQRDYFRDDKFHCAAPRHRAGEGAQDLHAIVSLEESDSLDLTRLNGAEALETAMRETMYRPEMLDALGAWGQQGGLAAQIVAQCPVYRLSRPKDFAALDEVCALIESLGDK</sequence>
<dbReference type="Pfam" id="PF07475">
    <property type="entry name" value="Hpr_kinase_C"/>
    <property type="match status" value="1"/>
</dbReference>
<dbReference type="EMBL" id="CP081295">
    <property type="protein sequence ID" value="QZD89089.1"/>
    <property type="molecule type" value="Genomic_DNA"/>
</dbReference>